<dbReference type="GO" id="GO:0006753">
    <property type="term" value="P:nucleoside phosphate metabolic process"/>
    <property type="evidence" value="ECO:0007669"/>
    <property type="project" value="TreeGrafter"/>
</dbReference>
<keyword evidence="1 2" id="KW-0378">Hydrolase</keyword>
<name>A0A4Y8CKS1_9HELO</name>
<organism evidence="5 6">
    <name type="scientific">Botryotinia calthae</name>
    <dbReference type="NCBI Taxonomy" id="38488"/>
    <lineage>
        <taxon>Eukaryota</taxon>
        <taxon>Fungi</taxon>
        <taxon>Dikarya</taxon>
        <taxon>Ascomycota</taxon>
        <taxon>Pezizomycotina</taxon>
        <taxon>Leotiomycetes</taxon>
        <taxon>Helotiales</taxon>
        <taxon>Sclerotiniaceae</taxon>
        <taxon>Botryotinia</taxon>
    </lineage>
</organism>
<keyword evidence="6" id="KW-1185">Reference proteome</keyword>
<evidence type="ECO:0000256" key="3">
    <source>
        <dbReference type="SAM" id="MobiDB-lite"/>
    </source>
</evidence>
<evidence type="ECO:0000313" key="5">
    <source>
        <dbReference type="EMBL" id="TEY35207.1"/>
    </source>
</evidence>
<feature type="region of interest" description="Disordered" evidence="3">
    <location>
        <begin position="1"/>
        <end position="32"/>
    </location>
</feature>
<feature type="domain" description="Nudix hydrolase" evidence="4">
    <location>
        <begin position="124"/>
        <end position="254"/>
    </location>
</feature>
<dbReference type="GO" id="GO:0047631">
    <property type="term" value="F:ADP-ribose diphosphatase activity"/>
    <property type="evidence" value="ECO:0007669"/>
    <property type="project" value="TreeGrafter"/>
</dbReference>
<dbReference type="STRING" id="38488.A0A4Y8CKS1"/>
<dbReference type="InterPro" id="IPR000086">
    <property type="entry name" value="NUDIX_hydrolase_dom"/>
</dbReference>
<sequence length="281" mass="31681">MMKRKKNKKNDFHKLSNAKASTKHPASQLQSTTSRSTLGLLHQKVFHPRQTPISIFGLLNFAHLPLFLESHINMSIDNAKVLKTEPLDPAKAKWTKLVLSTYRDPRGKVRDWEHAERSTRPKSSEIDGVGIVAIIQKETGPELVLQKQYRPPLYKIVIEVPAGLIDEGETAEEAALRELKEETGYVGVLSENPGFCNTNLKMVHVTVDMSNPANQNLVPELEENEFIEVFTLPLKDLWEECKKWEKEGYAIDARVGTLAEGIEIARTLNLFSNQGTGTMLR</sequence>
<comment type="similarity">
    <text evidence="2">Belongs to the Nudix hydrolase family.</text>
</comment>
<dbReference type="SUPFAM" id="SSF55811">
    <property type="entry name" value="Nudix"/>
    <property type="match status" value="1"/>
</dbReference>
<dbReference type="Pfam" id="PF00293">
    <property type="entry name" value="NUDIX"/>
    <property type="match status" value="1"/>
</dbReference>
<dbReference type="InterPro" id="IPR020476">
    <property type="entry name" value="Nudix_hydrolase"/>
</dbReference>
<dbReference type="EMBL" id="PHWZ01000594">
    <property type="protein sequence ID" value="TEY35207.1"/>
    <property type="molecule type" value="Genomic_DNA"/>
</dbReference>
<dbReference type="InterPro" id="IPR015797">
    <property type="entry name" value="NUDIX_hydrolase-like_dom_sf"/>
</dbReference>
<protein>
    <recommendedName>
        <fullName evidence="4">Nudix hydrolase domain-containing protein</fullName>
    </recommendedName>
</protein>
<proteinExistence type="inferred from homology"/>
<dbReference type="FunFam" id="3.90.79.10:FF:000016">
    <property type="entry name" value="ADP-sugar pyrophosphatase isoform X1"/>
    <property type="match status" value="1"/>
</dbReference>
<evidence type="ECO:0000256" key="2">
    <source>
        <dbReference type="RuleBase" id="RU003476"/>
    </source>
</evidence>
<dbReference type="GO" id="GO:0005634">
    <property type="term" value="C:nucleus"/>
    <property type="evidence" value="ECO:0007669"/>
    <property type="project" value="TreeGrafter"/>
</dbReference>
<dbReference type="PANTHER" id="PTHR11839:SF1">
    <property type="entry name" value="ADP-SUGAR PYROPHOSPHATASE"/>
    <property type="match status" value="1"/>
</dbReference>
<evidence type="ECO:0000256" key="1">
    <source>
        <dbReference type="ARBA" id="ARBA00022801"/>
    </source>
</evidence>
<reference evidence="5 6" key="1">
    <citation type="submission" date="2017-11" db="EMBL/GenBank/DDBJ databases">
        <title>Comparative genomics of Botrytis spp.</title>
        <authorList>
            <person name="Valero-Jimenez C.A."/>
            <person name="Tapia P."/>
            <person name="Veloso J."/>
            <person name="Silva-Moreno E."/>
            <person name="Staats M."/>
            <person name="Valdes J.H."/>
            <person name="Van Kan J.A.L."/>
        </authorList>
    </citation>
    <scope>NUCLEOTIDE SEQUENCE [LARGE SCALE GENOMIC DNA]</scope>
    <source>
        <strain evidence="5 6">MUCL2830</strain>
    </source>
</reference>
<gene>
    <name evidence="5" type="ORF">BOTCAL_0597g00080</name>
</gene>
<dbReference type="PANTHER" id="PTHR11839">
    <property type="entry name" value="UDP/ADP-SUGAR PYROPHOSPHATASE"/>
    <property type="match status" value="1"/>
</dbReference>
<dbReference type="GO" id="GO:0005829">
    <property type="term" value="C:cytosol"/>
    <property type="evidence" value="ECO:0007669"/>
    <property type="project" value="TreeGrafter"/>
</dbReference>
<evidence type="ECO:0000259" key="4">
    <source>
        <dbReference type="PROSITE" id="PS51462"/>
    </source>
</evidence>
<dbReference type="AlphaFoldDB" id="A0A4Y8CKS1"/>
<dbReference type="CDD" id="cd18888">
    <property type="entry name" value="NUDIX_ADPRase_Nudt5"/>
    <property type="match status" value="1"/>
</dbReference>
<dbReference type="GO" id="GO:0019693">
    <property type="term" value="P:ribose phosphate metabolic process"/>
    <property type="evidence" value="ECO:0007669"/>
    <property type="project" value="TreeGrafter"/>
</dbReference>
<comment type="caution">
    <text evidence="5">The sequence shown here is derived from an EMBL/GenBank/DDBJ whole genome shotgun (WGS) entry which is preliminary data.</text>
</comment>
<dbReference type="PROSITE" id="PS51462">
    <property type="entry name" value="NUDIX"/>
    <property type="match status" value="1"/>
</dbReference>
<dbReference type="PROSITE" id="PS00893">
    <property type="entry name" value="NUDIX_BOX"/>
    <property type="match status" value="1"/>
</dbReference>
<dbReference type="OrthoDB" id="10249920at2759"/>
<evidence type="ECO:0000313" key="6">
    <source>
        <dbReference type="Proteomes" id="UP000297299"/>
    </source>
</evidence>
<dbReference type="InterPro" id="IPR020084">
    <property type="entry name" value="NUDIX_hydrolase_CS"/>
</dbReference>
<dbReference type="PRINTS" id="PR00502">
    <property type="entry name" value="NUDIXFAMILY"/>
</dbReference>
<dbReference type="Gene3D" id="3.90.79.10">
    <property type="entry name" value="Nucleoside Triphosphate Pyrophosphohydrolase"/>
    <property type="match status" value="1"/>
</dbReference>
<accession>A0A4Y8CKS1</accession>
<dbReference type="Proteomes" id="UP000297299">
    <property type="component" value="Unassembled WGS sequence"/>
</dbReference>